<protein>
    <recommendedName>
        <fullName evidence="6">Fatty acid hydroxylase domain-containing protein</fullName>
    </recommendedName>
</protein>
<dbReference type="InterPro" id="IPR050307">
    <property type="entry name" value="Sterol_Desaturase_Related"/>
</dbReference>
<name>A0AAJ5YTQ6_9BASI</name>
<accession>A0AAJ5YTQ6</accession>
<evidence type="ECO:0000256" key="2">
    <source>
        <dbReference type="ARBA" id="ARBA00022692"/>
    </source>
</evidence>
<dbReference type="GO" id="GO:0016020">
    <property type="term" value="C:membrane"/>
    <property type="evidence" value="ECO:0007669"/>
    <property type="project" value="UniProtKB-SubCell"/>
</dbReference>
<dbReference type="GO" id="GO:0005506">
    <property type="term" value="F:iron ion binding"/>
    <property type="evidence" value="ECO:0007669"/>
    <property type="project" value="InterPro"/>
</dbReference>
<dbReference type="GO" id="GO:0008610">
    <property type="term" value="P:lipid biosynthetic process"/>
    <property type="evidence" value="ECO:0007669"/>
    <property type="project" value="InterPro"/>
</dbReference>
<keyword evidence="4 5" id="KW-0472">Membrane</keyword>
<evidence type="ECO:0000313" key="7">
    <source>
        <dbReference type="EMBL" id="WFD00021.1"/>
    </source>
</evidence>
<dbReference type="InterPro" id="IPR006694">
    <property type="entry name" value="Fatty_acid_hydroxylase"/>
</dbReference>
<evidence type="ECO:0000256" key="4">
    <source>
        <dbReference type="ARBA" id="ARBA00023136"/>
    </source>
</evidence>
<evidence type="ECO:0000256" key="1">
    <source>
        <dbReference type="ARBA" id="ARBA00004370"/>
    </source>
</evidence>
<evidence type="ECO:0000313" key="8">
    <source>
        <dbReference type="Proteomes" id="UP001219567"/>
    </source>
</evidence>
<proteinExistence type="predicted"/>
<evidence type="ECO:0000259" key="6">
    <source>
        <dbReference type="Pfam" id="PF04116"/>
    </source>
</evidence>
<dbReference type="PANTHER" id="PTHR11863">
    <property type="entry name" value="STEROL DESATURASE"/>
    <property type="match status" value="1"/>
</dbReference>
<keyword evidence="2 5" id="KW-0812">Transmembrane</keyword>
<keyword evidence="8" id="KW-1185">Reference proteome</keyword>
<dbReference type="GO" id="GO:0016491">
    <property type="term" value="F:oxidoreductase activity"/>
    <property type="evidence" value="ECO:0007669"/>
    <property type="project" value="InterPro"/>
</dbReference>
<evidence type="ECO:0000256" key="3">
    <source>
        <dbReference type="ARBA" id="ARBA00022989"/>
    </source>
</evidence>
<evidence type="ECO:0000256" key="5">
    <source>
        <dbReference type="SAM" id="Phobius"/>
    </source>
</evidence>
<dbReference type="AlphaFoldDB" id="A0AAJ5YTQ6"/>
<dbReference type="Pfam" id="PF04116">
    <property type="entry name" value="FA_hydroxylase"/>
    <property type="match status" value="1"/>
</dbReference>
<reference evidence="7 8" key="1">
    <citation type="submission" date="2023-03" db="EMBL/GenBank/DDBJ databases">
        <title>Mating type loci evolution in Malassezia.</title>
        <authorList>
            <person name="Coelho M.A."/>
        </authorList>
    </citation>
    <scope>NUCLEOTIDE SEQUENCE [LARGE SCALE GENOMIC DNA]</scope>
    <source>
        <strain evidence="7 8">CBS 9725</strain>
    </source>
</reference>
<sequence length="333" mass="39482">MATKHDARPRPFADDWKHRKWSELSLSQRAVMKMDILNRSSKDYTYPKPKGKVPYMTAWNQCMFLLPIVMLPLSARWVFMQATGWTVHPVIAYVTMVLVNVFAMTTYSHRHRAYVEKYGFLDGDVDRDAMPESTTDKFLKEMMMAMLGRPLVLMLLTYDRTEVPTLSWWLPLQLTVFTILADFVYYWAHRATHEIPWLWKFHRLHHTTKHPSSYLLGFADEPQEIFDIFVTPIVTYLVYPLNYDTLFIWLVYFMTLEMGGHCGVRAYYPGVLTSLLQPFGSEIVVEDHDLHHRNGWRDSYNYGKQSMLWDTLFGTRSDRIETRYENVDWNTRM</sequence>
<organism evidence="7 8">
    <name type="scientific">Malassezia yamatoensis</name>
    <dbReference type="NCBI Taxonomy" id="253288"/>
    <lineage>
        <taxon>Eukaryota</taxon>
        <taxon>Fungi</taxon>
        <taxon>Dikarya</taxon>
        <taxon>Basidiomycota</taxon>
        <taxon>Ustilaginomycotina</taxon>
        <taxon>Malasseziomycetes</taxon>
        <taxon>Malasseziales</taxon>
        <taxon>Malasseziaceae</taxon>
        <taxon>Malassezia</taxon>
    </lineage>
</organism>
<dbReference type="EMBL" id="CP119946">
    <property type="protein sequence ID" value="WFD00021.1"/>
    <property type="molecule type" value="Genomic_DNA"/>
</dbReference>
<feature type="transmembrane region" description="Helical" evidence="5">
    <location>
        <begin position="85"/>
        <end position="107"/>
    </location>
</feature>
<keyword evidence="3 5" id="KW-1133">Transmembrane helix</keyword>
<gene>
    <name evidence="7" type="ORF">MYAM1_002767</name>
</gene>
<comment type="subcellular location">
    <subcellularLocation>
        <location evidence="1">Membrane</location>
    </subcellularLocation>
</comment>
<feature type="domain" description="Fatty acid hydroxylase" evidence="6">
    <location>
        <begin position="175"/>
        <end position="315"/>
    </location>
</feature>
<dbReference type="Proteomes" id="UP001219567">
    <property type="component" value="Chromosome 4"/>
</dbReference>
<feature type="transmembrane region" description="Helical" evidence="5">
    <location>
        <begin position="168"/>
        <end position="188"/>
    </location>
</feature>
<feature type="transmembrane region" description="Helical" evidence="5">
    <location>
        <begin position="58"/>
        <end position="79"/>
    </location>
</feature>